<feature type="compositionally biased region" description="Low complexity" evidence="14">
    <location>
        <begin position="788"/>
        <end position="823"/>
    </location>
</feature>
<dbReference type="SUPFAM" id="SSF56601">
    <property type="entry name" value="beta-lactamase/transpeptidase-like"/>
    <property type="match status" value="1"/>
</dbReference>
<dbReference type="InterPro" id="IPR050396">
    <property type="entry name" value="Glycosyltr_51/Transpeptidase"/>
</dbReference>
<organism evidence="18 19">
    <name type="scientific">Actinomyces howellii</name>
    <dbReference type="NCBI Taxonomy" id="52771"/>
    <lineage>
        <taxon>Bacteria</taxon>
        <taxon>Bacillati</taxon>
        <taxon>Actinomycetota</taxon>
        <taxon>Actinomycetes</taxon>
        <taxon>Actinomycetales</taxon>
        <taxon>Actinomycetaceae</taxon>
        <taxon>Actinomyces</taxon>
    </lineage>
</organism>
<dbReference type="Gene3D" id="1.10.3810.10">
    <property type="entry name" value="Biosynthetic peptidoglycan transglycosylase-like"/>
    <property type="match status" value="1"/>
</dbReference>
<evidence type="ECO:0000256" key="13">
    <source>
        <dbReference type="ARBA" id="ARBA00049902"/>
    </source>
</evidence>
<dbReference type="Pfam" id="PF00905">
    <property type="entry name" value="Transpeptidase"/>
    <property type="match status" value="1"/>
</dbReference>
<feature type="compositionally biased region" description="Low complexity" evidence="14">
    <location>
        <begin position="47"/>
        <end position="62"/>
    </location>
</feature>
<evidence type="ECO:0000256" key="5">
    <source>
        <dbReference type="ARBA" id="ARBA00022676"/>
    </source>
</evidence>
<comment type="similarity">
    <text evidence="1">In the C-terminal section; belongs to the transpeptidase family.</text>
</comment>
<sequence>MAESTGKGSRPRGTKLSRAAGASRTPSKGLPASIPPAGRSGAPEAQATTTGTAAGAATATAAGGAGKGGKAAKAGKADKAGKGAAKAVAAGKGAGKAARRRRFLNYPRAGKGPVMRWLPSWRFVLGSFLLLILAAVGGFVLAYSMIKVPEPSEFAQAQTTTVYYSDGTTVMGEFAEIDRTIVDTTALPDYVGNAVVASEDRSFYSNNGVDPKGIVRALVNNLRGGDTQGASTLTQQYIKNYYVDTTSSYVGKFKQAIMAIKIDRELSKEEILDSYLNTVYYGRGAYGIEAAAQAYFGHSAAELSVSEAALIAGILPAPSSWDPAVDPAKAEERWGRVLDYMLEDGYITQEQYDSATFPETIASQNAETYAGPNGYLLQLVRAELESDAGLTAQQIDTGGYRIVTTIDKENQEAAVAAVNNLPEGASPNLRVGLVSIDASTGGIVALYGGSDYLTNQVNSSTDAVAQAGSTYKPFTLVAALEEGASLSDGYTSNSPMTIEGNEYVNFRGVSYGWSNLIKATQYSINTAYVQLNRDVGPENTNDAAVRAGYPEDTVGMNDYVQNVLGSASPHTIDIATAYATFASQGTRHDTHIVQDVSNADGSVVYTGNTEGEKVFSDDVMADATYAMEQVVQYGSGDTALALNRPVAAKTGSSSDNKSAQFAGYTPQIATAVTLYQTGPNGEEESITPWGEYDEITGSTYPADIFTDYMEVALADLPVEEFPERTSASYERGSLGEATPEPTYVPTEAPVEEVTEAPTVEVTEAPTVEAPVEEVTEPPVDQATPAPPQDTGDTQPSGGTGDGTDTQQQPQQQQGVNSQPNNGG</sequence>
<dbReference type="InterPro" id="IPR036950">
    <property type="entry name" value="PBP_transglycosylase"/>
</dbReference>
<evidence type="ECO:0000259" key="16">
    <source>
        <dbReference type="Pfam" id="PF00905"/>
    </source>
</evidence>
<evidence type="ECO:0000256" key="12">
    <source>
        <dbReference type="ARBA" id="ARBA00034000"/>
    </source>
</evidence>
<keyword evidence="8" id="KW-0133">Cell shape</keyword>
<evidence type="ECO:0000256" key="10">
    <source>
        <dbReference type="ARBA" id="ARBA00023268"/>
    </source>
</evidence>
<keyword evidence="6" id="KW-0808">Transferase</keyword>
<gene>
    <name evidence="18" type="primary">mrcA_1</name>
    <name evidence="18" type="ORF">NCTC11636_01749</name>
</gene>
<dbReference type="GO" id="GO:0030288">
    <property type="term" value="C:outer membrane-bounded periplasmic space"/>
    <property type="evidence" value="ECO:0007669"/>
    <property type="project" value="TreeGrafter"/>
</dbReference>
<protein>
    <submittedName>
        <fullName evidence="18">Penicillin-binding protein A</fullName>
    </submittedName>
</protein>
<evidence type="ECO:0000256" key="9">
    <source>
        <dbReference type="ARBA" id="ARBA00022984"/>
    </source>
</evidence>
<proteinExistence type="inferred from homology"/>
<dbReference type="PANTHER" id="PTHR32282">
    <property type="entry name" value="BINDING PROTEIN TRANSPEPTIDASE, PUTATIVE-RELATED"/>
    <property type="match status" value="1"/>
</dbReference>
<comment type="catalytic activity">
    <reaction evidence="12">
        <text>Preferential cleavage: (Ac)2-L-Lys-D-Ala-|-D-Ala. Also transpeptidation of peptidyl-alanyl moieties that are N-acyl substituents of D-alanine.</text>
        <dbReference type="EC" id="3.4.16.4"/>
    </reaction>
</comment>
<dbReference type="PANTHER" id="PTHR32282:SF34">
    <property type="entry name" value="PENICILLIN-BINDING PROTEIN 1A"/>
    <property type="match status" value="1"/>
</dbReference>
<dbReference type="GO" id="GO:0008360">
    <property type="term" value="P:regulation of cell shape"/>
    <property type="evidence" value="ECO:0007669"/>
    <property type="project" value="UniProtKB-KW"/>
</dbReference>
<dbReference type="Proteomes" id="UP000266895">
    <property type="component" value="Chromosome"/>
</dbReference>
<keyword evidence="9" id="KW-0573">Peptidoglycan synthesis</keyword>
<dbReference type="InterPro" id="IPR001460">
    <property type="entry name" value="PCN-bd_Tpept"/>
</dbReference>
<dbReference type="InterPro" id="IPR012338">
    <property type="entry name" value="Beta-lactam/transpept-like"/>
</dbReference>
<dbReference type="KEGG" id="ahw:NCTC11636_01749"/>
<keyword evidence="15" id="KW-1133">Transmembrane helix</keyword>
<dbReference type="RefSeq" id="WP_408608365.1">
    <property type="nucleotide sequence ID" value="NZ_LR134350.1"/>
</dbReference>
<keyword evidence="10" id="KW-0511">Multifunctional enzyme</keyword>
<dbReference type="GO" id="GO:0071555">
    <property type="term" value="P:cell wall organization"/>
    <property type="evidence" value="ECO:0007669"/>
    <property type="project" value="UniProtKB-KW"/>
</dbReference>
<feature type="domain" description="Glycosyl transferase family 51" evidence="17">
    <location>
        <begin position="170"/>
        <end position="341"/>
    </location>
</feature>
<evidence type="ECO:0000256" key="2">
    <source>
        <dbReference type="ARBA" id="ARBA00007739"/>
    </source>
</evidence>
<dbReference type="GO" id="GO:0009252">
    <property type="term" value="P:peptidoglycan biosynthetic process"/>
    <property type="evidence" value="ECO:0007669"/>
    <property type="project" value="UniProtKB-KW"/>
</dbReference>
<evidence type="ECO:0000313" key="18">
    <source>
        <dbReference type="EMBL" id="VEG28844.1"/>
    </source>
</evidence>
<keyword evidence="4" id="KW-0645">Protease</keyword>
<keyword evidence="15" id="KW-0812">Transmembrane</keyword>
<keyword evidence="5" id="KW-0328">Glycosyltransferase</keyword>
<keyword evidence="15" id="KW-0472">Membrane</keyword>
<evidence type="ECO:0000256" key="3">
    <source>
        <dbReference type="ARBA" id="ARBA00022645"/>
    </source>
</evidence>
<evidence type="ECO:0000256" key="7">
    <source>
        <dbReference type="ARBA" id="ARBA00022801"/>
    </source>
</evidence>
<evidence type="ECO:0000256" key="6">
    <source>
        <dbReference type="ARBA" id="ARBA00022679"/>
    </source>
</evidence>
<comment type="catalytic activity">
    <reaction evidence="13">
        <text>[GlcNAc-(1-&gt;4)-Mur2Ac(oyl-L-Ala-gamma-D-Glu-L-Lys-D-Ala-D-Ala)](n)-di-trans,octa-cis-undecaprenyl diphosphate + beta-D-GlcNAc-(1-&gt;4)-Mur2Ac(oyl-L-Ala-gamma-D-Glu-L-Lys-D-Ala-D-Ala)-di-trans,octa-cis-undecaprenyl diphosphate = [GlcNAc-(1-&gt;4)-Mur2Ac(oyl-L-Ala-gamma-D-Glu-L-Lys-D-Ala-D-Ala)](n+1)-di-trans,octa-cis-undecaprenyl diphosphate + di-trans,octa-cis-undecaprenyl diphosphate + H(+)</text>
        <dbReference type="Rhea" id="RHEA:23708"/>
        <dbReference type="Rhea" id="RHEA-COMP:9602"/>
        <dbReference type="Rhea" id="RHEA-COMP:9603"/>
        <dbReference type="ChEBI" id="CHEBI:15378"/>
        <dbReference type="ChEBI" id="CHEBI:58405"/>
        <dbReference type="ChEBI" id="CHEBI:60033"/>
        <dbReference type="ChEBI" id="CHEBI:78435"/>
        <dbReference type="EC" id="2.4.99.28"/>
    </reaction>
</comment>
<feature type="region of interest" description="Disordered" evidence="14">
    <location>
        <begin position="1"/>
        <end position="77"/>
    </location>
</feature>
<evidence type="ECO:0000259" key="17">
    <source>
        <dbReference type="Pfam" id="PF00912"/>
    </source>
</evidence>
<feature type="domain" description="Penicillin-binding protein transpeptidase" evidence="16">
    <location>
        <begin position="433"/>
        <end position="678"/>
    </location>
</feature>
<dbReference type="GO" id="GO:0006508">
    <property type="term" value="P:proteolysis"/>
    <property type="evidence" value="ECO:0007669"/>
    <property type="project" value="UniProtKB-KW"/>
</dbReference>
<keyword evidence="3" id="KW-0121">Carboxypeptidase</keyword>
<feature type="compositionally biased region" description="Low complexity" evidence="14">
    <location>
        <begin position="736"/>
        <end position="748"/>
    </location>
</feature>
<feature type="transmembrane region" description="Helical" evidence="15">
    <location>
        <begin position="123"/>
        <end position="146"/>
    </location>
</feature>
<evidence type="ECO:0000256" key="14">
    <source>
        <dbReference type="SAM" id="MobiDB-lite"/>
    </source>
</evidence>
<dbReference type="EMBL" id="LR134350">
    <property type="protein sequence ID" value="VEG28844.1"/>
    <property type="molecule type" value="Genomic_DNA"/>
</dbReference>
<comment type="similarity">
    <text evidence="2">In the N-terminal section; belongs to the glycosyltransferase 51 family.</text>
</comment>
<name>A0A3S4R400_9ACTO</name>
<dbReference type="InterPro" id="IPR001264">
    <property type="entry name" value="Glyco_trans_51"/>
</dbReference>
<evidence type="ECO:0000256" key="15">
    <source>
        <dbReference type="SAM" id="Phobius"/>
    </source>
</evidence>
<dbReference type="GO" id="GO:0009002">
    <property type="term" value="F:serine-type D-Ala-D-Ala carboxypeptidase activity"/>
    <property type="evidence" value="ECO:0007669"/>
    <property type="project" value="UniProtKB-EC"/>
</dbReference>
<keyword evidence="7" id="KW-0378">Hydrolase</keyword>
<keyword evidence="19" id="KW-1185">Reference proteome</keyword>
<dbReference type="SUPFAM" id="SSF53955">
    <property type="entry name" value="Lysozyme-like"/>
    <property type="match status" value="1"/>
</dbReference>
<evidence type="ECO:0000256" key="8">
    <source>
        <dbReference type="ARBA" id="ARBA00022960"/>
    </source>
</evidence>
<dbReference type="InterPro" id="IPR023346">
    <property type="entry name" value="Lysozyme-like_dom_sf"/>
</dbReference>
<dbReference type="GO" id="GO:0008658">
    <property type="term" value="F:penicillin binding"/>
    <property type="evidence" value="ECO:0007669"/>
    <property type="project" value="InterPro"/>
</dbReference>
<feature type="region of interest" description="Disordered" evidence="14">
    <location>
        <begin position="724"/>
        <end position="823"/>
    </location>
</feature>
<keyword evidence="11" id="KW-0961">Cell wall biogenesis/degradation</keyword>
<accession>A0A3S4R400</accession>
<reference evidence="18 19" key="1">
    <citation type="submission" date="2018-12" db="EMBL/GenBank/DDBJ databases">
        <authorList>
            <consortium name="Pathogen Informatics"/>
        </authorList>
    </citation>
    <scope>NUCLEOTIDE SEQUENCE [LARGE SCALE GENOMIC DNA]</scope>
    <source>
        <strain evidence="18 19">NCTC11636</strain>
    </source>
</reference>
<dbReference type="GO" id="GO:0008955">
    <property type="term" value="F:peptidoglycan glycosyltransferase activity"/>
    <property type="evidence" value="ECO:0007669"/>
    <property type="project" value="UniProtKB-EC"/>
</dbReference>
<dbReference type="Gene3D" id="3.40.710.10">
    <property type="entry name" value="DD-peptidase/beta-lactamase superfamily"/>
    <property type="match status" value="1"/>
</dbReference>
<dbReference type="AlphaFoldDB" id="A0A3S4R400"/>
<dbReference type="Pfam" id="PF00912">
    <property type="entry name" value="Transgly"/>
    <property type="match status" value="1"/>
</dbReference>
<evidence type="ECO:0000256" key="11">
    <source>
        <dbReference type="ARBA" id="ARBA00023316"/>
    </source>
</evidence>
<evidence type="ECO:0000313" key="19">
    <source>
        <dbReference type="Proteomes" id="UP000266895"/>
    </source>
</evidence>
<feature type="compositionally biased region" description="Low complexity" evidence="14">
    <location>
        <begin position="755"/>
        <end position="769"/>
    </location>
</feature>
<evidence type="ECO:0000256" key="1">
    <source>
        <dbReference type="ARBA" id="ARBA00007090"/>
    </source>
</evidence>
<evidence type="ECO:0000256" key="4">
    <source>
        <dbReference type="ARBA" id="ARBA00022670"/>
    </source>
</evidence>
<dbReference type="FunFam" id="1.10.3810.10:FF:000001">
    <property type="entry name" value="Penicillin-binding protein 1A"/>
    <property type="match status" value="1"/>
</dbReference>